<dbReference type="SUPFAM" id="SSF55486">
    <property type="entry name" value="Metalloproteases ('zincins'), catalytic domain"/>
    <property type="match status" value="1"/>
</dbReference>
<dbReference type="GO" id="GO:0008270">
    <property type="term" value="F:zinc ion binding"/>
    <property type="evidence" value="ECO:0007669"/>
    <property type="project" value="InterPro"/>
</dbReference>
<feature type="transmembrane region" description="Helical" evidence="17">
    <location>
        <begin position="119"/>
        <end position="139"/>
    </location>
</feature>
<feature type="domain" description="ERAP1-like C-terminal" evidence="19">
    <location>
        <begin position="699"/>
        <end position="1018"/>
    </location>
</feature>
<evidence type="ECO:0000256" key="4">
    <source>
        <dbReference type="ARBA" id="ARBA00022692"/>
    </source>
</evidence>
<accession>A0A3P8WDB5</accession>
<dbReference type="KEGG" id="csem:103398275"/>
<comment type="subcellular location">
    <subcellularLocation>
        <location evidence="13">Endomembrane system</location>
        <topology evidence="13">Single-pass type II membrane protein</topology>
    </subcellularLocation>
</comment>
<comment type="similarity">
    <text evidence="1">Belongs to the peptidase M1 family.</text>
</comment>
<keyword evidence="3" id="KW-0645">Protease</keyword>
<evidence type="ECO:0000256" key="5">
    <source>
        <dbReference type="ARBA" id="ARBA00022723"/>
    </source>
</evidence>
<evidence type="ECO:0000256" key="15">
    <source>
        <dbReference type="PIRSR" id="PIRSR634016-3"/>
    </source>
</evidence>
<dbReference type="InterPro" id="IPR001930">
    <property type="entry name" value="Peptidase_M1"/>
</dbReference>
<dbReference type="InterPro" id="IPR050344">
    <property type="entry name" value="Peptidase_M1_aminopeptidases"/>
</dbReference>
<dbReference type="OMA" id="AWDFIQV"/>
<evidence type="ECO:0000256" key="16">
    <source>
        <dbReference type="PIRSR" id="PIRSR634016-4"/>
    </source>
</evidence>
<feature type="binding site" evidence="15">
    <location>
        <position position="496"/>
    </location>
    <ligand>
        <name>Zn(2+)</name>
        <dbReference type="ChEBI" id="CHEBI:29105"/>
        <note>catalytic</note>
    </ligand>
</feature>
<dbReference type="Pfam" id="PF17900">
    <property type="entry name" value="Peptidase_M1_N"/>
    <property type="match status" value="1"/>
</dbReference>
<dbReference type="PANTHER" id="PTHR11533:SF42">
    <property type="entry name" value="LEUCYL-CYSTINYL AMINOPEPTIDASE"/>
    <property type="match status" value="1"/>
</dbReference>
<keyword evidence="11 17" id="KW-0472">Membrane</keyword>
<dbReference type="Gene3D" id="1.25.50.20">
    <property type="match status" value="1"/>
</dbReference>
<keyword evidence="22" id="KW-1185">Reference proteome</keyword>
<dbReference type="RefSeq" id="XP_008335054.1">
    <property type="nucleotide sequence ID" value="XM_008336832.3"/>
</dbReference>
<dbReference type="GeneID" id="103398275"/>
<dbReference type="GO" id="GO:0005737">
    <property type="term" value="C:cytoplasm"/>
    <property type="evidence" value="ECO:0007669"/>
    <property type="project" value="TreeGrafter"/>
</dbReference>
<dbReference type="FunFam" id="1.25.50.20:FF:000003">
    <property type="entry name" value="Leucyl-cystinyl aminopeptidase"/>
    <property type="match status" value="1"/>
</dbReference>
<reference evidence="21 22" key="1">
    <citation type="journal article" date="2014" name="Nat. Genet.">
        <title>Whole-genome sequence of a flatfish provides insights into ZW sex chromosome evolution and adaptation to a benthic lifestyle.</title>
        <authorList>
            <person name="Chen S."/>
            <person name="Zhang G."/>
            <person name="Shao C."/>
            <person name="Huang Q."/>
            <person name="Liu G."/>
            <person name="Zhang P."/>
            <person name="Song W."/>
            <person name="An N."/>
            <person name="Chalopin D."/>
            <person name="Volff J.N."/>
            <person name="Hong Y."/>
            <person name="Li Q."/>
            <person name="Sha Z."/>
            <person name="Zhou H."/>
            <person name="Xie M."/>
            <person name="Yu Q."/>
            <person name="Liu Y."/>
            <person name="Xiang H."/>
            <person name="Wang N."/>
            <person name="Wu K."/>
            <person name="Yang C."/>
            <person name="Zhou Q."/>
            <person name="Liao X."/>
            <person name="Yang L."/>
            <person name="Hu Q."/>
            <person name="Zhang J."/>
            <person name="Meng L."/>
            <person name="Jin L."/>
            <person name="Tian Y."/>
            <person name="Lian J."/>
            <person name="Yang J."/>
            <person name="Miao G."/>
            <person name="Liu S."/>
            <person name="Liang Z."/>
            <person name="Yan F."/>
            <person name="Li Y."/>
            <person name="Sun B."/>
            <person name="Zhang H."/>
            <person name="Zhang J."/>
            <person name="Zhu Y."/>
            <person name="Du M."/>
            <person name="Zhao Y."/>
            <person name="Schartl M."/>
            <person name="Tang Q."/>
            <person name="Wang J."/>
        </authorList>
    </citation>
    <scope>NUCLEOTIDE SEQUENCE</scope>
</reference>
<dbReference type="Gene3D" id="2.60.40.1730">
    <property type="entry name" value="tricorn interacting facor f3 domain"/>
    <property type="match status" value="1"/>
</dbReference>
<dbReference type="GeneTree" id="ENSGT00940000157902"/>
<dbReference type="GO" id="GO:0043171">
    <property type="term" value="P:peptide catabolic process"/>
    <property type="evidence" value="ECO:0007669"/>
    <property type="project" value="TreeGrafter"/>
</dbReference>
<dbReference type="GO" id="GO:0008217">
    <property type="term" value="P:regulation of blood pressure"/>
    <property type="evidence" value="ECO:0007669"/>
    <property type="project" value="TreeGrafter"/>
</dbReference>
<dbReference type="GO" id="GO:0012505">
    <property type="term" value="C:endomembrane system"/>
    <property type="evidence" value="ECO:0007669"/>
    <property type="project" value="UniProtKB-SubCell"/>
</dbReference>
<dbReference type="OrthoDB" id="10031169at2759"/>
<keyword evidence="10" id="KW-0482">Metalloprotease</keyword>
<dbReference type="STRING" id="244447.ENSCSEP00000024432"/>
<keyword evidence="8" id="KW-0735">Signal-anchor</keyword>
<evidence type="ECO:0000313" key="21">
    <source>
        <dbReference type="Ensembl" id="ENSCSEP00000024432.1"/>
    </source>
</evidence>
<dbReference type="InterPro" id="IPR024571">
    <property type="entry name" value="ERAP1-like_C_dom"/>
</dbReference>
<evidence type="ECO:0000256" key="1">
    <source>
        <dbReference type="ARBA" id="ARBA00010136"/>
    </source>
</evidence>
<dbReference type="InterPro" id="IPR034016">
    <property type="entry name" value="M1_APN-typ"/>
</dbReference>
<evidence type="ECO:0000256" key="17">
    <source>
        <dbReference type="SAM" id="Phobius"/>
    </source>
</evidence>
<dbReference type="CDD" id="cd09601">
    <property type="entry name" value="M1_APN-Q_like"/>
    <property type="match status" value="1"/>
</dbReference>
<dbReference type="GO" id="GO:0006508">
    <property type="term" value="P:proteolysis"/>
    <property type="evidence" value="ECO:0007669"/>
    <property type="project" value="UniProtKB-KW"/>
</dbReference>
<comment type="cofactor">
    <cofactor evidence="15">
        <name>Zn(2+)</name>
        <dbReference type="ChEBI" id="CHEBI:29105"/>
    </cofactor>
    <text evidence="15">Binds 1 zinc ion per subunit.</text>
</comment>
<keyword evidence="12" id="KW-0325">Glycoprotein</keyword>
<dbReference type="SUPFAM" id="SSF63737">
    <property type="entry name" value="Leukotriene A4 hydrolase N-terminal domain"/>
    <property type="match status" value="1"/>
</dbReference>
<keyword evidence="2" id="KW-0031">Aminopeptidase</keyword>
<dbReference type="PANTHER" id="PTHR11533">
    <property type="entry name" value="PROTEASE M1 ZINC METALLOPROTEASE"/>
    <property type="match status" value="1"/>
</dbReference>
<dbReference type="PRINTS" id="PR00756">
    <property type="entry name" value="ALADIPTASE"/>
</dbReference>
<feature type="active site" description="Proton acceptor" evidence="14">
    <location>
        <position position="474"/>
    </location>
</feature>
<dbReference type="Pfam" id="PF11838">
    <property type="entry name" value="ERAP1_C"/>
    <property type="match status" value="1"/>
</dbReference>
<dbReference type="FunFam" id="2.60.40.1910:FF:000001">
    <property type="entry name" value="Leucyl-cystinyl aminopeptidase"/>
    <property type="match status" value="1"/>
</dbReference>
<evidence type="ECO:0000256" key="6">
    <source>
        <dbReference type="ARBA" id="ARBA00022801"/>
    </source>
</evidence>
<keyword evidence="4 17" id="KW-0812">Transmembrane</keyword>
<dbReference type="InParanoid" id="A0A3P8WDB5"/>
<evidence type="ECO:0000256" key="8">
    <source>
        <dbReference type="ARBA" id="ARBA00022968"/>
    </source>
</evidence>
<keyword evidence="6" id="KW-0378">Hydrolase</keyword>
<feature type="binding site" evidence="15">
    <location>
        <position position="473"/>
    </location>
    <ligand>
        <name>Zn(2+)</name>
        <dbReference type="ChEBI" id="CHEBI:29105"/>
        <note>catalytic</note>
    </ligand>
</feature>
<evidence type="ECO:0000256" key="12">
    <source>
        <dbReference type="ARBA" id="ARBA00023180"/>
    </source>
</evidence>
<dbReference type="GO" id="GO:0005886">
    <property type="term" value="C:plasma membrane"/>
    <property type="evidence" value="ECO:0007669"/>
    <property type="project" value="TreeGrafter"/>
</dbReference>
<evidence type="ECO:0000259" key="18">
    <source>
        <dbReference type="Pfam" id="PF01433"/>
    </source>
</evidence>
<protein>
    <submittedName>
        <fullName evidence="21">Leucyl/cystinyl aminopeptidase</fullName>
    </submittedName>
</protein>
<evidence type="ECO:0000256" key="7">
    <source>
        <dbReference type="ARBA" id="ARBA00022833"/>
    </source>
</evidence>
<evidence type="ECO:0000313" key="22">
    <source>
        <dbReference type="Proteomes" id="UP000265120"/>
    </source>
</evidence>
<dbReference type="InterPro" id="IPR042097">
    <property type="entry name" value="Aminopeptidase_N-like_N_sf"/>
</dbReference>
<feature type="binding site" evidence="15">
    <location>
        <position position="477"/>
    </location>
    <ligand>
        <name>Zn(2+)</name>
        <dbReference type="ChEBI" id="CHEBI:29105"/>
        <note>catalytic</note>
    </ligand>
</feature>
<evidence type="ECO:0000256" key="11">
    <source>
        <dbReference type="ARBA" id="ARBA00023136"/>
    </source>
</evidence>
<evidence type="ECO:0000256" key="10">
    <source>
        <dbReference type="ARBA" id="ARBA00023049"/>
    </source>
</evidence>
<dbReference type="InterPro" id="IPR027268">
    <property type="entry name" value="Peptidase_M4/M1_CTD_sf"/>
</dbReference>
<dbReference type="Gene3D" id="2.60.40.1910">
    <property type="match status" value="1"/>
</dbReference>
<evidence type="ECO:0000256" key="2">
    <source>
        <dbReference type="ARBA" id="ARBA00022438"/>
    </source>
</evidence>
<reference evidence="21" key="2">
    <citation type="submission" date="2025-08" db="UniProtKB">
        <authorList>
            <consortium name="Ensembl"/>
        </authorList>
    </citation>
    <scope>IDENTIFICATION</scope>
</reference>
<feature type="domain" description="Aminopeptidase N-like N-terminal" evidence="20">
    <location>
        <begin position="184"/>
        <end position="368"/>
    </location>
</feature>
<dbReference type="CTD" id="4012"/>
<dbReference type="Gene3D" id="1.10.390.10">
    <property type="entry name" value="Neutral Protease Domain 2"/>
    <property type="match status" value="1"/>
</dbReference>
<dbReference type="GO" id="GO:0005615">
    <property type="term" value="C:extracellular space"/>
    <property type="evidence" value="ECO:0007669"/>
    <property type="project" value="TreeGrafter"/>
</dbReference>
<dbReference type="GO" id="GO:0042277">
    <property type="term" value="F:peptide binding"/>
    <property type="evidence" value="ECO:0007669"/>
    <property type="project" value="TreeGrafter"/>
</dbReference>
<dbReference type="FunFam" id="1.10.390.10:FF:000016">
    <property type="entry name" value="Glutamyl aminopeptidase"/>
    <property type="match status" value="1"/>
</dbReference>
<reference evidence="21" key="3">
    <citation type="submission" date="2025-09" db="UniProtKB">
        <authorList>
            <consortium name="Ensembl"/>
        </authorList>
    </citation>
    <scope>IDENTIFICATION</scope>
</reference>
<evidence type="ECO:0000256" key="13">
    <source>
        <dbReference type="ARBA" id="ARBA00060399"/>
    </source>
</evidence>
<feature type="domain" description="Peptidase M1 membrane alanine aminopeptidase" evidence="18">
    <location>
        <begin position="402"/>
        <end position="622"/>
    </location>
</feature>
<dbReference type="Pfam" id="PF01433">
    <property type="entry name" value="Peptidase_M1"/>
    <property type="match status" value="1"/>
</dbReference>
<dbReference type="FunCoup" id="A0A3P8WDB5">
    <property type="interactions" value="70"/>
</dbReference>
<evidence type="ECO:0000256" key="9">
    <source>
        <dbReference type="ARBA" id="ARBA00022989"/>
    </source>
</evidence>
<dbReference type="InterPro" id="IPR014782">
    <property type="entry name" value="Peptidase_M1_dom"/>
</dbReference>
<proteinExistence type="inferred from homology"/>
<evidence type="ECO:0000256" key="14">
    <source>
        <dbReference type="PIRSR" id="PIRSR634016-1"/>
    </source>
</evidence>
<dbReference type="FunFam" id="2.60.40.1730:FF:000001">
    <property type="entry name" value="Leucyl-cystinyl aminopeptidase"/>
    <property type="match status" value="1"/>
</dbReference>
<dbReference type="GO" id="GO:0070006">
    <property type="term" value="F:metalloaminopeptidase activity"/>
    <property type="evidence" value="ECO:0007669"/>
    <property type="project" value="TreeGrafter"/>
</dbReference>
<dbReference type="InterPro" id="IPR045357">
    <property type="entry name" value="Aminopeptidase_N-like_N"/>
</dbReference>
<dbReference type="Proteomes" id="UP000265120">
    <property type="component" value="Chromosome Z"/>
</dbReference>
<dbReference type="AlphaFoldDB" id="A0A3P8WDB5"/>
<name>A0A3P8WDB5_CYNSE</name>
<keyword evidence="9 17" id="KW-1133">Transmembrane helix</keyword>
<keyword evidence="7 15" id="KW-0862">Zinc</keyword>
<evidence type="ECO:0000256" key="3">
    <source>
        <dbReference type="ARBA" id="ARBA00022670"/>
    </source>
</evidence>
<evidence type="ECO:0000259" key="19">
    <source>
        <dbReference type="Pfam" id="PF11838"/>
    </source>
</evidence>
<organism evidence="21 22">
    <name type="scientific">Cynoglossus semilaevis</name>
    <name type="common">Tongue sole</name>
    <dbReference type="NCBI Taxonomy" id="244447"/>
    <lineage>
        <taxon>Eukaryota</taxon>
        <taxon>Metazoa</taxon>
        <taxon>Chordata</taxon>
        <taxon>Craniata</taxon>
        <taxon>Vertebrata</taxon>
        <taxon>Euteleostomi</taxon>
        <taxon>Actinopterygii</taxon>
        <taxon>Neopterygii</taxon>
        <taxon>Teleostei</taxon>
        <taxon>Neoteleostei</taxon>
        <taxon>Acanthomorphata</taxon>
        <taxon>Carangaria</taxon>
        <taxon>Pleuronectiformes</taxon>
        <taxon>Pleuronectoidei</taxon>
        <taxon>Cynoglossidae</taxon>
        <taxon>Cynoglossinae</taxon>
        <taxon>Cynoglossus</taxon>
    </lineage>
</organism>
<evidence type="ECO:0000259" key="20">
    <source>
        <dbReference type="Pfam" id="PF17900"/>
    </source>
</evidence>
<sequence length="1035" mass="117593">MDPFDSRITERANLPRNMIENSMFEEEPDVVDLAKDSTTFPTFPTLDPDEAVFEPSSSRLLVRGLGENDLDEDEEDYESSARLLGMTFMNRSSAHRSISSPYTRQGPPRSCSRPSARTMVVCVLFLVIIVSMIMVLYFLPGCTFTRAGCHKPNQTAPLEPVYPVSTNGELFPWAQYRLPYSVHPVSYNLTISPDFDSMTFTGHTVINMTVLHKTKIIVFHGANLIIAKTTFRLENGEASNVTLLEYKPRQQLAIKLSTELKAGQFCVLTIDYSADLSHTYDGFYNSSYTEMDGVRRVLAATQFEPLSARKAFPCFDEPSFKATFLIKINRKPDLMTLSNMPKAQSTTLPGGLIQDEFEHSKVNMSTYLVAFIVANFTPISTNVSNTQVSVYSVPEKKQHTTYALEAASRLLEFYNNFFEINYPLEKLDLVAIPDFLAGAMENWGLITFRETTLLVSNLSSSLEKQVVASVIAHELAHQWFGNLVTMRWWDDLWLNEGFATYMQFMSLQTVYPELDIGDIFLTVRFRALDKDAMNSSHAVSTEVNAAEQVEEMFDSVSYEKGASILLMLNASLPGDQQFKKGIIQYLKQFSGLNTDTSDLWNSLTQVEFSTQHQNVSEMMSTWTSQKGFPLVTVSRRGDDVILTQQQFTLTSDNVTHTPTLWNIPVTYVNDSCSLGPECKQVFTLKTKTATLKVSESVKWLKLNYRNTGFYIVNYDDDGWTALRTALSNNVSVLSSEDRASLIHNMFALSRLGRVSFRQVLNLLNYLSNETETPPVTEALFQLNNIYRLLDKRQEYGLVARLKDFILHLLGPLMDKQTWEEEDSVSKQVLRSALLETACSLNEEKCIQKAKELFKQHVESNATVRIPGDLQQVVFNVAAQSDEGWTTLHQMYYYTKYDAEKRKMLKGLASTQDARQIVMILKYALKGGFIQTQELPLVIKTVCDGFTGYLFAWDFIQENWDTLIEKFPLGSFSIQAIIKFATSQFSTQAHLNQVQGFFSSLKERGSQMRSVQEALETIRLNQRWMNDNLPVLHKWL</sequence>
<feature type="site" description="Transition state stabilizer" evidence="16">
    <location>
        <position position="558"/>
    </location>
</feature>
<keyword evidence="5 15" id="KW-0479">Metal-binding</keyword>
<dbReference type="Ensembl" id="ENSCSET00000024762.1">
    <property type="protein sequence ID" value="ENSCSEP00000024432.1"/>
    <property type="gene ID" value="ENSCSEG00000015605.1"/>
</dbReference>